<evidence type="ECO:0000313" key="2">
    <source>
        <dbReference type="Proteomes" id="UP000266643"/>
    </source>
</evidence>
<reference evidence="1 2" key="1">
    <citation type="submission" date="2018-08" db="EMBL/GenBank/DDBJ databases">
        <title>Aphanomyces genome sequencing and annotation.</title>
        <authorList>
            <person name="Minardi D."/>
            <person name="Oidtmann B."/>
            <person name="Van Der Giezen M."/>
            <person name="Studholme D.J."/>
        </authorList>
    </citation>
    <scope>NUCLEOTIDE SEQUENCE [LARGE SCALE GENOMIC DNA]</scope>
    <source>
        <strain evidence="1 2">D2</strain>
    </source>
</reference>
<organism evidence="1 2">
    <name type="scientific">Aphanomyces astaci</name>
    <name type="common">Crayfish plague agent</name>
    <dbReference type="NCBI Taxonomy" id="112090"/>
    <lineage>
        <taxon>Eukaryota</taxon>
        <taxon>Sar</taxon>
        <taxon>Stramenopiles</taxon>
        <taxon>Oomycota</taxon>
        <taxon>Saprolegniomycetes</taxon>
        <taxon>Saprolegniales</taxon>
        <taxon>Verrucalvaceae</taxon>
        <taxon>Aphanomyces</taxon>
    </lineage>
</organism>
<dbReference type="EMBL" id="QUTD01006261">
    <property type="protein sequence ID" value="RHY56476.1"/>
    <property type="molecule type" value="Genomic_DNA"/>
</dbReference>
<name>A0A397D0H0_APHAT</name>
<dbReference type="Proteomes" id="UP000266643">
    <property type="component" value="Unassembled WGS sequence"/>
</dbReference>
<dbReference type="AlphaFoldDB" id="A0A397D0H0"/>
<accession>A0A397D0H0</accession>
<comment type="caution">
    <text evidence="1">The sequence shown here is derived from an EMBL/GenBank/DDBJ whole genome shotgun (WGS) entry which is preliminary data.</text>
</comment>
<gene>
    <name evidence="1" type="ORF">DYB30_003886</name>
</gene>
<sequence length="111" mass="12025">MILLRLGRSRGADGAAFVAHATWGMPPSATDGDIPFLNRAIYVLVQFASYHCSEKAACSRSSSKCHCTLTARQIILQHIRLPLFRDTMLLMETNFSTKPVGRGTSAASSPA</sequence>
<protein>
    <submittedName>
        <fullName evidence="1">Uncharacterized protein</fullName>
    </submittedName>
</protein>
<evidence type="ECO:0000313" key="1">
    <source>
        <dbReference type="EMBL" id="RHY56476.1"/>
    </source>
</evidence>
<proteinExistence type="predicted"/>